<keyword evidence="2" id="KW-1003">Cell membrane</keyword>
<evidence type="ECO:0000256" key="6">
    <source>
        <dbReference type="ARBA" id="ARBA00023136"/>
    </source>
</evidence>
<dbReference type="GO" id="GO:0006935">
    <property type="term" value="P:chemotaxis"/>
    <property type="evidence" value="ECO:0007669"/>
    <property type="project" value="UniProtKB-KW"/>
</dbReference>
<comment type="similarity">
    <text evidence="7">Belongs to the methyl-accepting chemotaxis (MCP) protein family.</text>
</comment>
<feature type="region of interest" description="Disordered" evidence="9">
    <location>
        <begin position="1"/>
        <end position="40"/>
    </location>
</feature>
<dbReference type="PANTHER" id="PTHR43531">
    <property type="entry name" value="PROTEIN ICFG"/>
    <property type="match status" value="1"/>
</dbReference>
<evidence type="ECO:0000256" key="7">
    <source>
        <dbReference type="ARBA" id="ARBA00029447"/>
    </source>
</evidence>
<dbReference type="Pfam" id="PF02743">
    <property type="entry name" value="dCache_1"/>
    <property type="match status" value="1"/>
</dbReference>
<evidence type="ECO:0000256" key="8">
    <source>
        <dbReference type="PROSITE-ProRule" id="PRU00284"/>
    </source>
</evidence>
<dbReference type="InterPro" id="IPR051310">
    <property type="entry name" value="MCP_chemotaxis"/>
</dbReference>
<evidence type="ECO:0000256" key="5">
    <source>
        <dbReference type="ARBA" id="ARBA00022989"/>
    </source>
</evidence>
<comment type="subcellular location">
    <subcellularLocation>
        <location evidence="1">Cell membrane</location>
        <topology evidence="1">Multi-pass membrane protein</topology>
    </subcellularLocation>
</comment>
<evidence type="ECO:0000256" key="1">
    <source>
        <dbReference type="ARBA" id="ARBA00004651"/>
    </source>
</evidence>
<dbReference type="AlphaFoldDB" id="A0A5C6F5V7"/>
<dbReference type="PROSITE" id="PS50111">
    <property type="entry name" value="CHEMOTAXIS_TRANSDUC_2"/>
    <property type="match status" value="1"/>
</dbReference>
<dbReference type="Pfam" id="PF00015">
    <property type="entry name" value="MCPsignal"/>
    <property type="match status" value="1"/>
</dbReference>
<dbReference type="PRINTS" id="PR00260">
    <property type="entry name" value="CHEMTRNSDUCR"/>
</dbReference>
<dbReference type="InterPro" id="IPR033479">
    <property type="entry name" value="dCache_1"/>
</dbReference>
<evidence type="ECO:0000313" key="12">
    <source>
        <dbReference type="Proteomes" id="UP000318288"/>
    </source>
</evidence>
<keyword evidence="6" id="KW-0472">Membrane</keyword>
<keyword evidence="12" id="KW-1185">Reference proteome</keyword>
<keyword evidence="4" id="KW-0812">Transmembrane</keyword>
<dbReference type="Proteomes" id="UP000318288">
    <property type="component" value="Unassembled WGS sequence"/>
</dbReference>
<evidence type="ECO:0000256" key="4">
    <source>
        <dbReference type="ARBA" id="ARBA00022692"/>
    </source>
</evidence>
<evidence type="ECO:0000256" key="3">
    <source>
        <dbReference type="ARBA" id="ARBA00022500"/>
    </source>
</evidence>
<comment type="caution">
    <text evidence="11">The sequence shown here is derived from an EMBL/GenBank/DDBJ whole genome shotgun (WGS) entry which is preliminary data.</text>
</comment>
<dbReference type="PANTHER" id="PTHR43531:SF11">
    <property type="entry name" value="METHYL-ACCEPTING CHEMOTAXIS PROTEIN 3"/>
    <property type="match status" value="1"/>
</dbReference>
<dbReference type="Gene3D" id="3.30.450.20">
    <property type="entry name" value="PAS domain"/>
    <property type="match status" value="1"/>
</dbReference>
<evidence type="ECO:0000256" key="9">
    <source>
        <dbReference type="SAM" id="MobiDB-lite"/>
    </source>
</evidence>
<feature type="domain" description="Methyl-accepting transducer" evidence="10">
    <location>
        <begin position="56"/>
        <end position="114"/>
    </location>
</feature>
<protein>
    <submittedName>
        <fullName evidence="11">Methyl-accepting chemotaxis protein McpA</fullName>
    </submittedName>
</protein>
<dbReference type="SUPFAM" id="SSF58104">
    <property type="entry name" value="Methyl-accepting chemotaxis protein (MCP) signaling domain"/>
    <property type="match status" value="1"/>
</dbReference>
<sequence>MSATQLSSPAPRPSLKTNNNIKQTHDRPFAESDEMSVGDGGSDDVLGLVRQLNLTMDSAIDEINEINSRTKLLALNARIEAARAGSYGAAFGVVAAEMQKLASNTTDAANQMASRTQRTIQLLLDLIGTSVRGNRLSDMALVNIDLIDRNLYERSCDVRWWATDSSVVDALSEKTAAATEHACGRLGTILNSYTVYWDLVLADTKGKVIANGRPDRYRSIDRDVSRAVWFDRAMTTRSGEDFAFETAHKSSLVNDEASLIYSAAVRQGGRVDGSILGVLGIIFNWDALAQSVIENTPLREGEKETTRVMIVDEAGRVLADSGGQAMNESVPSSWMELVKKHKRFSTISIDGIPFCLGFAHAPGYETYTTGWNSLIMQSIGKA</sequence>
<reference evidence="11 12" key="1">
    <citation type="submission" date="2019-02" db="EMBL/GenBank/DDBJ databases">
        <title>Deep-cultivation of Planctomycetes and their phenomic and genomic characterization uncovers novel biology.</title>
        <authorList>
            <person name="Wiegand S."/>
            <person name="Jogler M."/>
            <person name="Boedeker C."/>
            <person name="Pinto D."/>
            <person name="Vollmers J."/>
            <person name="Rivas-Marin E."/>
            <person name="Kohn T."/>
            <person name="Peeters S.H."/>
            <person name="Heuer A."/>
            <person name="Rast P."/>
            <person name="Oberbeckmann S."/>
            <person name="Bunk B."/>
            <person name="Jeske O."/>
            <person name="Meyerdierks A."/>
            <person name="Storesund J.E."/>
            <person name="Kallscheuer N."/>
            <person name="Luecker S."/>
            <person name="Lage O.M."/>
            <person name="Pohl T."/>
            <person name="Merkel B.J."/>
            <person name="Hornburger P."/>
            <person name="Mueller R.-W."/>
            <person name="Bruemmer F."/>
            <person name="Labrenz M."/>
            <person name="Spormann A.M."/>
            <person name="Op Den Camp H."/>
            <person name="Overmann J."/>
            <person name="Amann R."/>
            <person name="Jetten M.S.M."/>
            <person name="Mascher T."/>
            <person name="Medema M.H."/>
            <person name="Devos D.P."/>
            <person name="Kaster A.-K."/>
            <person name="Ovreas L."/>
            <person name="Rohde M."/>
            <person name="Galperin M.Y."/>
            <person name="Jogler C."/>
        </authorList>
    </citation>
    <scope>NUCLEOTIDE SEQUENCE [LARGE SCALE GENOMIC DNA]</scope>
    <source>
        <strain evidence="11 12">Poly51</strain>
    </source>
</reference>
<dbReference type="GO" id="GO:0007165">
    <property type="term" value="P:signal transduction"/>
    <property type="evidence" value="ECO:0007669"/>
    <property type="project" value="UniProtKB-KW"/>
</dbReference>
<evidence type="ECO:0000256" key="2">
    <source>
        <dbReference type="ARBA" id="ARBA00022475"/>
    </source>
</evidence>
<accession>A0A5C6F5V7</accession>
<dbReference type="EMBL" id="SJPW01000003">
    <property type="protein sequence ID" value="TWU56615.1"/>
    <property type="molecule type" value="Genomic_DNA"/>
</dbReference>
<dbReference type="InterPro" id="IPR004090">
    <property type="entry name" value="Chemotax_Me-accpt_rcpt"/>
</dbReference>
<name>A0A5C6F5V7_9BACT</name>
<dbReference type="Gene3D" id="6.10.250.3200">
    <property type="match status" value="1"/>
</dbReference>
<dbReference type="InterPro" id="IPR004089">
    <property type="entry name" value="MCPsignal_dom"/>
</dbReference>
<proteinExistence type="inferred from homology"/>
<dbReference type="GO" id="GO:0004888">
    <property type="term" value="F:transmembrane signaling receptor activity"/>
    <property type="evidence" value="ECO:0007669"/>
    <property type="project" value="InterPro"/>
</dbReference>
<keyword evidence="3" id="KW-0145">Chemotaxis</keyword>
<organism evidence="11 12">
    <name type="scientific">Rubripirellula tenax</name>
    <dbReference type="NCBI Taxonomy" id="2528015"/>
    <lineage>
        <taxon>Bacteria</taxon>
        <taxon>Pseudomonadati</taxon>
        <taxon>Planctomycetota</taxon>
        <taxon>Planctomycetia</taxon>
        <taxon>Pirellulales</taxon>
        <taxon>Pirellulaceae</taxon>
        <taxon>Rubripirellula</taxon>
    </lineage>
</organism>
<keyword evidence="5" id="KW-1133">Transmembrane helix</keyword>
<keyword evidence="8" id="KW-0807">Transducer</keyword>
<dbReference type="GO" id="GO:0005886">
    <property type="term" value="C:plasma membrane"/>
    <property type="evidence" value="ECO:0007669"/>
    <property type="project" value="UniProtKB-SubCell"/>
</dbReference>
<dbReference type="RefSeq" id="WP_315853667.1">
    <property type="nucleotide sequence ID" value="NZ_SJPW01000003.1"/>
</dbReference>
<evidence type="ECO:0000313" key="11">
    <source>
        <dbReference type="EMBL" id="TWU56615.1"/>
    </source>
</evidence>
<evidence type="ECO:0000259" key="10">
    <source>
        <dbReference type="PROSITE" id="PS50111"/>
    </source>
</evidence>
<gene>
    <name evidence="11" type="primary">mcpA</name>
    <name evidence="11" type="ORF">Poly51_25310</name>
</gene>